<evidence type="ECO:0000256" key="5">
    <source>
        <dbReference type="ARBA" id="ARBA00023242"/>
    </source>
</evidence>
<evidence type="ECO:0000256" key="7">
    <source>
        <dbReference type="ARBA" id="ARBA00039514"/>
    </source>
</evidence>
<organism evidence="9 10">
    <name type="scientific">Brettanomyces naardenensis</name>
    <name type="common">Yeast</name>
    <dbReference type="NCBI Taxonomy" id="13370"/>
    <lineage>
        <taxon>Eukaryota</taxon>
        <taxon>Fungi</taxon>
        <taxon>Dikarya</taxon>
        <taxon>Ascomycota</taxon>
        <taxon>Saccharomycotina</taxon>
        <taxon>Pichiomycetes</taxon>
        <taxon>Pichiales</taxon>
        <taxon>Pichiaceae</taxon>
        <taxon>Brettanomyces</taxon>
    </lineage>
</organism>
<dbReference type="SUPFAM" id="SSF50978">
    <property type="entry name" value="WD40 repeat-like"/>
    <property type="match status" value="1"/>
</dbReference>
<keyword evidence="5" id="KW-0539">Nucleus</keyword>
<evidence type="ECO:0000256" key="6">
    <source>
        <dbReference type="ARBA" id="ARBA00039238"/>
    </source>
</evidence>
<dbReference type="EMBL" id="CAACVR010000017">
    <property type="protein sequence ID" value="VEU22056.1"/>
    <property type="molecule type" value="Genomic_DNA"/>
</dbReference>
<dbReference type="PANTHER" id="PTHR19924:SF31">
    <property type="entry name" value="WD REPEAT-CONTAINING PROTEIN JIP5"/>
    <property type="match status" value="1"/>
</dbReference>
<evidence type="ECO:0000256" key="2">
    <source>
        <dbReference type="ARBA" id="ARBA00007625"/>
    </source>
</evidence>
<dbReference type="PANTHER" id="PTHR19924">
    <property type="entry name" value="UTP15 U3 SMALL NUCLEOLAR RNA-ASSOCIATED PROTEIN 15 FAMILY MEMBER"/>
    <property type="match status" value="1"/>
</dbReference>
<feature type="region of interest" description="Disordered" evidence="8">
    <location>
        <begin position="363"/>
        <end position="420"/>
    </location>
</feature>
<feature type="compositionally biased region" description="Basic and acidic residues" evidence="8">
    <location>
        <begin position="396"/>
        <end position="409"/>
    </location>
</feature>
<dbReference type="InterPro" id="IPR036322">
    <property type="entry name" value="WD40_repeat_dom_sf"/>
</dbReference>
<gene>
    <name evidence="9" type="ORF">BRENAR_LOCUS2788</name>
</gene>
<dbReference type="GO" id="GO:0006364">
    <property type="term" value="P:rRNA processing"/>
    <property type="evidence" value="ECO:0007669"/>
    <property type="project" value="TreeGrafter"/>
</dbReference>
<evidence type="ECO:0000256" key="8">
    <source>
        <dbReference type="SAM" id="MobiDB-lite"/>
    </source>
</evidence>
<dbReference type="Proteomes" id="UP000290900">
    <property type="component" value="Unassembled WGS sequence"/>
</dbReference>
<dbReference type="AlphaFoldDB" id="A0A448YMD9"/>
<dbReference type="OrthoDB" id="2288928at2759"/>
<dbReference type="STRING" id="13370.A0A448YMD9"/>
<sequence length="420" mass="46943">MVKKIAPITPLSREYPILEVRHSTGDPLFAASFHPTASLFVTGTASGQVKLFKYDADKLEDAVIRTGSKKDLVAEDLPACTSIEVYGKEVDLDDVENEAVIVGWKTKRHKGSCRDIKFDCEGRYIYSAGRDGVIKKADVETGKVVGKVKRDSTEEGAITRILTVPNKPFLIVGDENGDVKCYDTKEMKPIYELKKAHKDTVNDISYCVPKSDYRFVSVGSMTLANWDIRKEKILHRSENQEDEILTCSWVDQDTQKTLLCGMAGGIVTVWKPEYNEFEDQISRIRMDKEESVESIISSLEDDDCSYVGLSNGIVTKINSGNGRKIEMRHHSEDGDDNAGILDMDYEYRLVSCGVEKLKIWSRHEEGEAVEEDEGEGDEEDEGGEDSDSSLPIDQKPGPEPKFKKQKIDTETNGIGKFEGL</sequence>
<evidence type="ECO:0000313" key="10">
    <source>
        <dbReference type="Proteomes" id="UP000290900"/>
    </source>
</evidence>
<dbReference type="SMART" id="SM00320">
    <property type="entry name" value="WD40"/>
    <property type="match status" value="5"/>
</dbReference>
<evidence type="ECO:0000256" key="3">
    <source>
        <dbReference type="ARBA" id="ARBA00022574"/>
    </source>
</evidence>
<keyword evidence="10" id="KW-1185">Reference proteome</keyword>
<keyword evidence="4" id="KW-0677">Repeat</keyword>
<evidence type="ECO:0000256" key="4">
    <source>
        <dbReference type="ARBA" id="ARBA00022737"/>
    </source>
</evidence>
<dbReference type="Pfam" id="PF00400">
    <property type="entry name" value="WD40"/>
    <property type="match status" value="1"/>
</dbReference>
<accession>A0A448YMD9</accession>
<keyword evidence="3" id="KW-0853">WD repeat</keyword>
<dbReference type="InterPro" id="IPR001680">
    <property type="entry name" value="WD40_rpt"/>
</dbReference>
<comment type="similarity">
    <text evidence="2">Belongs to the WD repeat WDR55 family.</text>
</comment>
<dbReference type="InterPro" id="IPR015943">
    <property type="entry name" value="WD40/YVTN_repeat-like_dom_sf"/>
</dbReference>
<evidence type="ECO:0000256" key="1">
    <source>
        <dbReference type="ARBA" id="ARBA00004604"/>
    </source>
</evidence>
<feature type="compositionally biased region" description="Acidic residues" evidence="8">
    <location>
        <begin position="367"/>
        <end position="387"/>
    </location>
</feature>
<name>A0A448YMD9_BRENA</name>
<dbReference type="FunCoup" id="A0A448YMD9">
    <property type="interactions" value="116"/>
</dbReference>
<reference evidence="9 10" key="1">
    <citation type="submission" date="2018-12" db="EMBL/GenBank/DDBJ databases">
        <authorList>
            <person name="Tiukova I."/>
            <person name="Dainat J."/>
        </authorList>
    </citation>
    <scope>NUCLEOTIDE SEQUENCE [LARGE SCALE GENOMIC DNA]</scope>
</reference>
<comment type="subcellular location">
    <subcellularLocation>
        <location evidence="1">Nucleus</location>
        <location evidence="1">Nucleolus</location>
    </subcellularLocation>
</comment>
<evidence type="ECO:0000313" key="9">
    <source>
        <dbReference type="EMBL" id="VEU22056.1"/>
    </source>
</evidence>
<dbReference type="GO" id="GO:0005730">
    <property type="term" value="C:nucleolus"/>
    <property type="evidence" value="ECO:0007669"/>
    <property type="project" value="UniProtKB-SubCell"/>
</dbReference>
<dbReference type="InParanoid" id="A0A448YMD9"/>
<dbReference type="Gene3D" id="2.130.10.10">
    <property type="entry name" value="YVTN repeat-like/Quinoprotein amine dehydrogenase"/>
    <property type="match status" value="1"/>
</dbReference>
<proteinExistence type="inferred from homology"/>
<dbReference type="GO" id="GO:0045943">
    <property type="term" value="P:positive regulation of transcription by RNA polymerase I"/>
    <property type="evidence" value="ECO:0007669"/>
    <property type="project" value="TreeGrafter"/>
</dbReference>
<protein>
    <recommendedName>
        <fullName evidence="6">WD repeat-containing protein JIP5</fullName>
    </recommendedName>
    <alternativeName>
        <fullName evidence="7">WD repeat-containing protein jip5</fullName>
    </alternativeName>
</protein>